<dbReference type="GeneID" id="94426461"/>
<feature type="compositionally biased region" description="Low complexity" evidence="2">
    <location>
        <begin position="518"/>
        <end position="551"/>
    </location>
</feature>
<dbReference type="SUPFAM" id="SSF52833">
    <property type="entry name" value="Thioredoxin-like"/>
    <property type="match status" value="1"/>
</dbReference>
<feature type="compositionally biased region" description="Polar residues" evidence="2">
    <location>
        <begin position="779"/>
        <end position="796"/>
    </location>
</feature>
<feature type="compositionally biased region" description="Low complexity" evidence="2">
    <location>
        <begin position="1024"/>
        <end position="1040"/>
    </location>
</feature>
<feature type="compositionally biased region" description="Low complexity" evidence="2">
    <location>
        <begin position="430"/>
        <end position="443"/>
    </location>
</feature>
<feature type="coiled-coil region" evidence="1">
    <location>
        <begin position="973"/>
        <end position="1000"/>
    </location>
</feature>
<evidence type="ECO:0000313" key="5">
    <source>
        <dbReference type="Proteomes" id="UP000221165"/>
    </source>
</evidence>
<evidence type="ECO:0008006" key="6">
    <source>
        <dbReference type="Google" id="ProtNLM"/>
    </source>
</evidence>
<keyword evidence="3" id="KW-1133">Transmembrane helix</keyword>
<feature type="compositionally biased region" description="Basic and acidic residues" evidence="2">
    <location>
        <begin position="829"/>
        <end position="839"/>
    </location>
</feature>
<evidence type="ECO:0000256" key="3">
    <source>
        <dbReference type="SAM" id="Phobius"/>
    </source>
</evidence>
<protein>
    <recommendedName>
        <fullName evidence="6">Thioredoxin domain-containing protein</fullName>
    </recommendedName>
</protein>
<name>A0A2C6L5S5_9APIC</name>
<dbReference type="RefSeq" id="XP_067924775.1">
    <property type="nucleotide sequence ID" value="XM_068063250.1"/>
</dbReference>
<reference evidence="4 5" key="1">
    <citation type="journal article" date="2017" name="Int. J. Parasitol.">
        <title>The genome of the protozoan parasite Cystoisospora suis and a reverse vaccinology approach to identify vaccine candidates.</title>
        <authorList>
            <person name="Palmieri N."/>
            <person name="Shrestha A."/>
            <person name="Ruttkowski B."/>
            <person name="Beck T."/>
            <person name="Vogl C."/>
            <person name="Tomley F."/>
            <person name="Blake D.P."/>
            <person name="Joachim A."/>
        </authorList>
    </citation>
    <scope>NUCLEOTIDE SEQUENCE [LARGE SCALE GENOMIC DNA]</scope>
    <source>
        <strain evidence="4 5">Wien I</strain>
    </source>
</reference>
<proteinExistence type="predicted"/>
<feature type="region of interest" description="Disordered" evidence="2">
    <location>
        <begin position="620"/>
        <end position="678"/>
    </location>
</feature>
<feature type="compositionally biased region" description="Polar residues" evidence="2">
    <location>
        <begin position="644"/>
        <end position="653"/>
    </location>
</feature>
<dbReference type="Proteomes" id="UP000221165">
    <property type="component" value="Unassembled WGS sequence"/>
</dbReference>
<feature type="compositionally biased region" description="Basic and acidic residues" evidence="2">
    <location>
        <begin position="1310"/>
        <end position="1326"/>
    </location>
</feature>
<keyword evidence="3" id="KW-0812">Transmembrane</keyword>
<feature type="compositionally biased region" description="Basic and acidic residues" evidence="2">
    <location>
        <begin position="270"/>
        <end position="298"/>
    </location>
</feature>
<feature type="region of interest" description="Disordered" evidence="2">
    <location>
        <begin position="518"/>
        <end position="576"/>
    </location>
</feature>
<dbReference type="InterPro" id="IPR036249">
    <property type="entry name" value="Thioredoxin-like_sf"/>
</dbReference>
<organism evidence="4 5">
    <name type="scientific">Cystoisospora suis</name>
    <dbReference type="NCBI Taxonomy" id="483139"/>
    <lineage>
        <taxon>Eukaryota</taxon>
        <taxon>Sar</taxon>
        <taxon>Alveolata</taxon>
        <taxon>Apicomplexa</taxon>
        <taxon>Conoidasida</taxon>
        <taxon>Coccidia</taxon>
        <taxon>Eucoccidiorida</taxon>
        <taxon>Eimeriorina</taxon>
        <taxon>Sarcocystidae</taxon>
        <taxon>Cystoisospora</taxon>
    </lineage>
</organism>
<keyword evidence="5" id="KW-1185">Reference proteome</keyword>
<feature type="transmembrane region" description="Helical" evidence="3">
    <location>
        <begin position="12"/>
        <end position="31"/>
    </location>
</feature>
<evidence type="ECO:0000256" key="2">
    <source>
        <dbReference type="SAM" id="MobiDB-lite"/>
    </source>
</evidence>
<feature type="region of interest" description="Disordered" evidence="2">
    <location>
        <begin position="740"/>
        <end position="762"/>
    </location>
</feature>
<dbReference type="EMBL" id="MIGC01001315">
    <property type="protein sequence ID" value="PHJ23098.1"/>
    <property type="molecule type" value="Genomic_DNA"/>
</dbReference>
<feature type="region of interest" description="Disordered" evidence="2">
    <location>
        <begin position="1596"/>
        <end position="1622"/>
    </location>
</feature>
<feature type="region of interest" description="Disordered" evidence="2">
    <location>
        <begin position="248"/>
        <end position="316"/>
    </location>
</feature>
<feature type="compositionally biased region" description="Low complexity" evidence="2">
    <location>
        <begin position="620"/>
        <end position="642"/>
    </location>
</feature>
<sequence>MEGKIRTSPGALLSYFFFVLSLPGNFLRFFFPPTFLGSEQRVDSISFVSADSSTTVYGEDGLPERLLPGPYIYGFPETALFLSSSSSSSTTTKSPSVVDSINALTASPVNAYIPLGPSVVSDEKNPPEERHLHARATAEGSYHAGNEASVGNSRDNDLKEGESLHRSYHHRLPTLPLHASSPSLFGNSPVTVFESTRAFKEFASPLLSSGKNNVIVLLFFSYHCPHCIRFKEVYAALADLLGFGKRKTLGGTHHSRSSSSTSSSSSDSSRPGHEDQEETQEKERREETKEEIVGKRGGEGGTIIGEEEDDEASSSQQSLQFYFAAVDVGAPHQSSSGNGGVYDIEETVYPLATFFNVLYIPDVRILAPLHLVSQDLSNEEGGDNAGGGRRVTGGGINDDSTLGTEDIQGRVVELMMPRCCSDHTLHLEPSSSLLHESSSSSSSFQAGKDDQTGGGTGELVSVPFWTAAIPRSKMKEQGITETLFNIFHLDMNEYEISRTQSSVYHVLQELSSVCTFNSSSPTSGSSPSSSSSSSSNRYLRLPSPSDASSSRLSERGEEEEEGQRQQQQSSSSPWCSGTGRWALSIESSVAGTSANVRLHDALAVLLFMLKHWIVSGNDHTSPSVGAAAPTASPPSNSSKKNSIGAFSSSSSPTEGDVNVGDEEDADASRSQKEDDEVYLSEEKERTLLHFLEICRYVLPGRNVKKELTKLILYIHQNGSLGVPFPPGMLEAESSRIARDCQFSSSSDSGEGDGGGFDTEKFENPYSTLFLGTNSTTPVMPTSFGNVGEPSSPSPLASTKEESMKSVQEKKMMESRLGGGEGEEEQQFELPREGRERNDDDSLSLSRGLRLSWMRLNGGATSREPLLSPDTMAPPLWWGSEGLDGGELTIDGDGEKERRRRSRRCTEYLQKISKKRLRKKDWLKAVEDLKLAGGEITGEIDKDHPELQLPKMLHCKTLLCGVWTLFHIIGEGVQAEFSRKVEAFERRMVEKQRRKKEMNREFYFNSRWTGSKGKKPEGGGAGGFPSRTSYFPSSASSSSSPYHRQGQHPNLRYAPRKESPLVSQLNQPQKEEEEEEETLRFIGPYDSIPIYFFNRYFQLLSSQKGEEGPSLSSSSSSFALPNDSVAGGSASRSSTTTTTTSNTSSTHRPVPRGRKSQEEEEEGEQKKGSLPSTSRKLPWRDREEGDYILEVLLEQTSDDPRAASIPADQLKALRKEIRDLELVSILPSQRVVSGVRDWIFSFFTCLACRTHFLECFEKGFYGRDGLHFPSIVSRNILLSMRYKHSLMLDAFDSYIDAIDREGGGKKMKKRGKEEDEKEKERTERPDEGAAGDGVDEREIATTMMTREHKTTNKNEEEMKAREGFLAYLNPDIWLSGDTFDIYEVWELDEERRNLISTRLWLWRLHNAVTVRTALESTVVALTSAARSSSSLSISSLPAPPKTDENDGDESPSLGRPNQDTPPSSLMSGIHQNLGKGELAKKGISVGYYLRTDPRWPPEEVASQCRLVNFKPFIITPEYVMDKGGFSHAHDDEAAEFGLCENVDFYQDFDLKQVLVWLHRTYWRREEWMATGLYDLVYSPSSSSFTVVTPLRSLSRSSQTTTTTSTVTHLPSSPVSSPSTTTPV</sequence>
<feature type="region of interest" description="Disordered" evidence="2">
    <location>
        <begin position="430"/>
        <end position="457"/>
    </location>
</feature>
<feature type="compositionally biased region" description="Basic and acidic residues" evidence="2">
    <location>
        <begin position="798"/>
        <end position="813"/>
    </location>
</feature>
<feature type="region of interest" description="Disordered" evidence="2">
    <location>
        <begin position="136"/>
        <end position="159"/>
    </location>
</feature>
<dbReference type="OrthoDB" id="59470at2759"/>
<keyword evidence="3" id="KW-0472">Membrane</keyword>
<feature type="compositionally biased region" description="Low complexity" evidence="2">
    <location>
        <begin position="257"/>
        <end position="269"/>
    </location>
</feature>
<gene>
    <name evidence="4" type="ORF">CSUI_003052</name>
</gene>
<feature type="compositionally biased region" description="Low complexity" evidence="2">
    <location>
        <begin position="1128"/>
        <end position="1145"/>
    </location>
</feature>
<feature type="compositionally biased region" description="Gly residues" evidence="2">
    <location>
        <begin position="383"/>
        <end position="396"/>
    </location>
</feature>
<accession>A0A2C6L5S5</accession>
<feature type="compositionally biased region" description="Polar residues" evidence="2">
    <location>
        <begin position="1454"/>
        <end position="1468"/>
    </location>
</feature>
<comment type="caution">
    <text evidence="4">The sequence shown here is derived from an EMBL/GenBank/DDBJ whole genome shotgun (WGS) entry which is preliminary data.</text>
</comment>
<feature type="region of interest" description="Disordered" evidence="2">
    <location>
        <begin position="1103"/>
        <end position="1176"/>
    </location>
</feature>
<feature type="region of interest" description="Disordered" evidence="2">
    <location>
        <begin position="779"/>
        <end position="843"/>
    </location>
</feature>
<feature type="region of interest" description="Disordered" evidence="2">
    <location>
        <begin position="1301"/>
        <end position="1335"/>
    </location>
</feature>
<feature type="region of interest" description="Disordered" evidence="2">
    <location>
        <begin position="1008"/>
        <end position="1079"/>
    </location>
</feature>
<evidence type="ECO:0000313" key="4">
    <source>
        <dbReference type="EMBL" id="PHJ23098.1"/>
    </source>
</evidence>
<dbReference type="VEuPathDB" id="ToxoDB:CSUI_003052"/>
<keyword evidence="1" id="KW-0175">Coiled coil</keyword>
<feature type="region of interest" description="Disordered" evidence="2">
    <location>
        <begin position="1429"/>
        <end position="1468"/>
    </location>
</feature>
<feature type="region of interest" description="Disordered" evidence="2">
    <location>
        <begin position="378"/>
        <end position="403"/>
    </location>
</feature>
<evidence type="ECO:0000256" key="1">
    <source>
        <dbReference type="SAM" id="Coils"/>
    </source>
</evidence>